<name>A0A833DTD8_9CREN</name>
<protein>
    <submittedName>
        <fullName evidence="1">Uncharacterized protein</fullName>
    </submittedName>
</protein>
<dbReference type="AlphaFoldDB" id="A0A833DTD8"/>
<dbReference type="Proteomes" id="UP000605805">
    <property type="component" value="Unassembled WGS sequence"/>
</dbReference>
<proteinExistence type="predicted"/>
<gene>
    <name evidence="1" type="ORF">EYH02_03770</name>
</gene>
<organism evidence="1 2">
    <name type="scientific">Ignisphaera aggregans</name>
    <dbReference type="NCBI Taxonomy" id="334771"/>
    <lineage>
        <taxon>Archaea</taxon>
        <taxon>Thermoproteota</taxon>
        <taxon>Thermoprotei</taxon>
        <taxon>Desulfurococcales</taxon>
        <taxon>Desulfurococcaceae</taxon>
        <taxon>Ignisphaera</taxon>
    </lineage>
</organism>
<sequence>MRIRTVEVRKIIGRKNIKDRTYYYEYYTLPLNIYVPRNVIERWGTEFVVIRDDENGTITIMPKKLAMEKGIKIS</sequence>
<accession>A0A833DTD8</accession>
<comment type="caution">
    <text evidence="1">The sequence shown here is derived from an EMBL/GenBank/DDBJ whole genome shotgun (WGS) entry which is preliminary data.</text>
</comment>
<reference evidence="1" key="1">
    <citation type="journal article" date="2020" name="ISME J.">
        <title>Gammaproteobacteria mediating utilization of methyl-, sulfur- and petroleum organic compounds in deep ocean hydrothermal plumes.</title>
        <authorList>
            <person name="Zhou Z."/>
            <person name="Liu Y."/>
            <person name="Pan J."/>
            <person name="Cron B.R."/>
            <person name="Toner B.M."/>
            <person name="Anantharaman K."/>
            <person name="Breier J.A."/>
            <person name="Dick G.J."/>
            <person name="Li M."/>
        </authorList>
    </citation>
    <scope>NUCLEOTIDE SEQUENCE</scope>
    <source>
        <strain evidence="1">SZUA-1435</strain>
    </source>
</reference>
<dbReference type="EMBL" id="DQTV01000071">
    <property type="protein sequence ID" value="HIP57172.1"/>
    <property type="molecule type" value="Genomic_DNA"/>
</dbReference>
<evidence type="ECO:0000313" key="2">
    <source>
        <dbReference type="Proteomes" id="UP000605805"/>
    </source>
</evidence>
<evidence type="ECO:0000313" key="1">
    <source>
        <dbReference type="EMBL" id="HIP57172.1"/>
    </source>
</evidence>